<protein>
    <recommendedName>
        <fullName evidence="2">histidine kinase</fullName>
        <ecNumber evidence="2">2.7.13.3</ecNumber>
    </recommendedName>
</protein>
<dbReference type="InterPro" id="IPR050482">
    <property type="entry name" value="Sensor_HK_TwoCompSys"/>
</dbReference>
<dbReference type="Pfam" id="PF02518">
    <property type="entry name" value="HATPase_c"/>
    <property type="match status" value="1"/>
</dbReference>
<evidence type="ECO:0000256" key="8">
    <source>
        <dbReference type="ARBA" id="ARBA00023012"/>
    </source>
</evidence>
<evidence type="ECO:0000259" key="10">
    <source>
        <dbReference type="Pfam" id="PF02518"/>
    </source>
</evidence>
<dbReference type="PANTHER" id="PTHR24421">
    <property type="entry name" value="NITRATE/NITRITE SENSOR PROTEIN NARX-RELATED"/>
    <property type="match status" value="1"/>
</dbReference>
<feature type="compositionally biased region" description="Basic and acidic residues" evidence="9">
    <location>
        <begin position="28"/>
        <end position="52"/>
    </location>
</feature>
<keyword evidence="6" id="KW-0418">Kinase</keyword>
<dbReference type="InterPro" id="IPR003594">
    <property type="entry name" value="HATPase_dom"/>
</dbReference>
<dbReference type="Pfam" id="PF07730">
    <property type="entry name" value="HisKA_3"/>
    <property type="match status" value="1"/>
</dbReference>
<dbReference type="GO" id="GO:0005524">
    <property type="term" value="F:ATP binding"/>
    <property type="evidence" value="ECO:0007669"/>
    <property type="project" value="UniProtKB-KW"/>
</dbReference>
<keyword evidence="5" id="KW-0547">Nucleotide-binding</keyword>
<dbReference type="GO" id="GO:0000155">
    <property type="term" value="F:phosphorelay sensor kinase activity"/>
    <property type="evidence" value="ECO:0007669"/>
    <property type="project" value="InterPro"/>
</dbReference>
<dbReference type="GO" id="GO:0046983">
    <property type="term" value="F:protein dimerization activity"/>
    <property type="evidence" value="ECO:0007669"/>
    <property type="project" value="InterPro"/>
</dbReference>
<evidence type="ECO:0000256" key="3">
    <source>
        <dbReference type="ARBA" id="ARBA00022553"/>
    </source>
</evidence>
<dbReference type="InterPro" id="IPR011712">
    <property type="entry name" value="Sig_transdc_His_kin_sub3_dim/P"/>
</dbReference>
<gene>
    <name evidence="12" type="ORF">F8B43_1919</name>
</gene>
<dbReference type="EMBL" id="WEKV01000009">
    <property type="protein sequence ID" value="KAB7785418.1"/>
    <property type="molecule type" value="Genomic_DNA"/>
</dbReference>
<accession>A0A833J6B4</accession>
<dbReference type="PANTHER" id="PTHR24421:SF10">
    <property type="entry name" value="NITRATE_NITRITE SENSOR PROTEIN NARQ"/>
    <property type="match status" value="1"/>
</dbReference>
<dbReference type="CDD" id="cd16917">
    <property type="entry name" value="HATPase_UhpB-NarQ-NarX-like"/>
    <property type="match status" value="1"/>
</dbReference>
<dbReference type="SUPFAM" id="SSF55874">
    <property type="entry name" value="ATPase domain of HSP90 chaperone/DNA topoisomerase II/histidine kinase"/>
    <property type="match status" value="1"/>
</dbReference>
<sequence length="403" mass="43815">MARYVMRDLWSEVRREVRRLPVDASRFGEDRGRIPCKSPRHDTGEPSRDRLSPRPPSDPSAQPMLVLEAIADPILLLRRDGTVLRRNRAAAARLPAVLPGRGLAPPGSEEARRLASYLALCARSALPVSGVLDLRVGSRRLRVRCRAAWMEDVQGGCILMHLPGSDPVPEEEPGVAARAEPERDRILTRLHRIGQEERLRLARDLHDQSGQSIAALAMGIGALEKHVASAAGHEQIQRLRAQLDEVSKELHRIAVELRPTALDDFGLGVALRRLVADWGARSGVATDFGCTGREPDLASDVEITLYRLCQEALTNIAKHAAGVTTVSVALQYEGEAVSLIVEDDGVGCREGDLSTTRLVADGKFGIVGMRERVGLVGGQFEIESSPEAGTTLVARIGTPGRRI</sequence>
<evidence type="ECO:0000313" key="13">
    <source>
        <dbReference type="Proteomes" id="UP000469949"/>
    </source>
</evidence>
<dbReference type="Gene3D" id="1.20.5.1930">
    <property type="match status" value="1"/>
</dbReference>
<dbReference type="EC" id="2.7.13.3" evidence="2"/>
<dbReference type="InterPro" id="IPR036890">
    <property type="entry name" value="HATPase_C_sf"/>
</dbReference>
<evidence type="ECO:0000256" key="5">
    <source>
        <dbReference type="ARBA" id="ARBA00022741"/>
    </source>
</evidence>
<dbReference type="GO" id="GO:0016020">
    <property type="term" value="C:membrane"/>
    <property type="evidence" value="ECO:0007669"/>
    <property type="project" value="InterPro"/>
</dbReference>
<dbReference type="AlphaFoldDB" id="A0A833J6B4"/>
<keyword evidence="3" id="KW-0597">Phosphoprotein</keyword>
<organism evidence="12 13">
    <name type="scientific">Methylorubrum populi</name>
    <dbReference type="NCBI Taxonomy" id="223967"/>
    <lineage>
        <taxon>Bacteria</taxon>
        <taxon>Pseudomonadati</taxon>
        <taxon>Pseudomonadota</taxon>
        <taxon>Alphaproteobacteria</taxon>
        <taxon>Hyphomicrobiales</taxon>
        <taxon>Methylobacteriaceae</taxon>
        <taxon>Methylorubrum</taxon>
    </lineage>
</organism>
<evidence type="ECO:0000256" key="1">
    <source>
        <dbReference type="ARBA" id="ARBA00000085"/>
    </source>
</evidence>
<feature type="region of interest" description="Disordered" evidence="9">
    <location>
        <begin position="28"/>
        <end position="62"/>
    </location>
</feature>
<reference evidence="12 13" key="1">
    <citation type="submission" date="2019-10" db="EMBL/GenBank/DDBJ databases">
        <title>Draft Genome Sequence of the Caffeine Degrading Methylotroph Methylorubrum populi PINKEL.</title>
        <authorList>
            <person name="Dawson S.C."/>
            <person name="Zhang X."/>
            <person name="Wright M.E."/>
            <person name="Sharma G."/>
            <person name="Langner J.T."/>
            <person name="Ditty J.L."/>
            <person name="Subuyuj G.A."/>
        </authorList>
    </citation>
    <scope>NUCLEOTIDE SEQUENCE [LARGE SCALE GENOMIC DNA]</scope>
    <source>
        <strain evidence="12 13">Pinkel</strain>
    </source>
</reference>
<keyword evidence="7" id="KW-0067">ATP-binding</keyword>
<keyword evidence="4" id="KW-0808">Transferase</keyword>
<evidence type="ECO:0000256" key="4">
    <source>
        <dbReference type="ARBA" id="ARBA00022679"/>
    </source>
</evidence>
<evidence type="ECO:0000256" key="7">
    <source>
        <dbReference type="ARBA" id="ARBA00022840"/>
    </source>
</evidence>
<proteinExistence type="predicted"/>
<comment type="caution">
    <text evidence="12">The sequence shown here is derived from an EMBL/GenBank/DDBJ whole genome shotgun (WGS) entry which is preliminary data.</text>
</comment>
<evidence type="ECO:0000256" key="2">
    <source>
        <dbReference type="ARBA" id="ARBA00012438"/>
    </source>
</evidence>
<keyword evidence="8" id="KW-0902">Two-component regulatory system</keyword>
<feature type="domain" description="Signal transduction histidine kinase subgroup 3 dimerisation and phosphoacceptor" evidence="11">
    <location>
        <begin position="197"/>
        <end position="262"/>
    </location>
</feature>
<dbReference type="Proteomes" id="UP000469949">
    <property type="component" value="Unassembled WGS sequence"/>
</dbReference>
<evidence type="ECO:0000259" key="11">
    <source>
        <dbReference type="Pfam" id="PF07730"/>
    </source>
</evidence>
<dbReference type="Gene3D" id="3.30.565.10">
    <property type="entry name" value="Histidine kinase-like ATPase, C-terminal domain"/>
    <property type="match status" value="1"/>
</dbReference>
<evidence type="ECO:0000256" key="6">
    <source>
        <dbReference type="ARBA" id="ARBA00022777"/>
    </source>
</evidence>
<feature type="domain" description="Histidine kinase/HSP90-like ATPase" evidence="10">
    <location>
        <begin position="302"/>
        <end position="396"/>
    </location>
</feature>
<comment type="catalytic activity">
    <reaction evidence="1">
        <text>ATP + protein L-histidine = ADP + protein N-phospho-L-histidine.</text>
        <dbReference type="EC" id="2.7.13.3"/>
    </reaction>
</comment>
<name>A0A833J6B4_9HYPH</name>
<evidence type="ECO:0000313" key="12">
    <source>
        <dbReference type="EMBL" id="KAB7785418.1"/>
    </source>
</evidence>
<evidence type="ECO:0000256" key="9">
    <source>
        <dbReference type="SAM" id="MobiDB-lite"/>
    </source>
</evidence>